<dbReference type="Proteomes" id="UP001151081">
    <property type="component" value="Unassembled WGS sequence"/>
</dbReference>
<accession>A0A9X4APF6</accession>
<dbReference type="RefSeq" id="WP_272416993.1">
    <property type="nucleotide sequence ID" value="NZ_JAGTJJ010000002.1"/>
</dbReference>
<dbReference type="PANTHER" id="PTHR32182">
    <property type="entry name" value="DNA REPLICATION AND REPAIR PROTEIN RECF"/>
    <property type="match status" value="1"/>
</dbReference>
<dbReference type="AlphaFoldDB" id="A0A9X4APF6"/>
<dbReference type="GO" id="GO:0006302">
    <property type="term" value="P:double-strand break repair"/>
    <property type="evidence" value="ECO:0007669"/>
    <property type="project" value="TreeGrafter"/>
</dbReference>
<evidence type="ECO:0000259" key="1">
    <source>
        <dbReference type="Pfam" id="PF13304"/>
    </source>
</evidence>
<dbReference type="EMBL" id="JAGTJJ010000002">
    <property type="protein sequence ID" value="MDC3979958.1"/>
    <property type="molecule type" value="Genomic_DNA"/>
</dbReference>
<feature type="domain" description="ATPase AAA-type core" evidence="1">
    <location>
        <begin position="210"/>
        <end position="359"/>
    </location>
</feature>
<dbReference type="SUPFAM" id="SSF52540">
    <property type="entry name" value="P-loop containing nucleoside triphosphate hydrolases"/>
    <property type="match status" value="1"/>
</dbReference>
<dbReference type="GO" id="GO:0000731">
    <property type="term" value="P:DNA synthesis involved in DNA repair"/>
    <property type="evidence" value="ECO:0007669"/>
    <property type="project" value="TreeGrafter"/>
</dbReference>
<dbReference type="Gene3D" id="3.40.50.300">
    <property type="entry name" value="P-loop containing nucleotide triphosphate hydrolases"/>
    <property type="match status" value="2"/>
</dbReference>
<reference evidence="2 3" key="1">
    <citation type="submission" date="2021-04" db="EMBL/GenBank/DDBJ databases">
        <title>Genome analysis of Polyangium sp.</title>
        <authorList>
            <person name="Li Y."/>
            <person name="Wang J."/>
        </authorList>
    </citation>
    <scope>NUCLEOTIDE SEQUENCE [LARGE SCALE GENOMIC DNA]</scope>
    <source>
        <strain evidence="2 3">SDU14</strain>
    </source>
</reference>
<protein>
    <submittedName>
        <fullName evidence="2">ATP-binding protein</fullName>
    </submittedName>
</protein>
<dbReference type="GO" id="GO:0016887">
    <property type="term" value="F:ATP hydrolysis activity"/>
    <property type="evidence" value="ECO:0007669"/>
    <property type="project" value="InterPro"/>
</dbReference>
<sequence length="410" mass="45754">MSANRKAPREYLWRFGAVELGASIALGGDVRLELDPRTTVLVGKNGAGKSAIFDKFLAGSWGASGVVQDAVPDPGRFAVEINHKRVPNSAVRYECRWKTMDDEGGVENPLDAEKADRYAEIEETCSFVEPSLGEKVLWTLQDGRLVRNDGTTDVLPRGRGLLNWWIASKSSFSFNAMVEPLFELLFRVWSVRAGVPRANRDREVAIVPHPWPFGRTRLQRRYEHISPGVRQLVDTLATWYESERGRLDELGEVGRRLGLLNDIKVRLFDNPEHAADVRAPRNLASVSVDNVDVGLLSDGTQRVLQILMALIQPDRTLLLLEEPEIAVHPGLLGRLLEEIEAYSADKQIVISTQSPQVVSWAKPDALRLVERRSGTTYVRGLDAEEQAQVERYLEDEGTLGDYLYSGAIDG</sequence>
<keyword evidence="2" id="KW-0067">ATP-binding</keyword>
<organism evidence="2 3">
    <name type="scientific">Polyangium jinanense</name>
    <dbReference type="NCBI Taxonomy" id="2829994"/>
    <lineage>
        <taxon>Bacteria</taxon>
        <taxon>Pseudomonadati</taxon>
        <taxon>Myxococcota</taxon>
        <taxon>Polyangia</taxon>
        <taxon>Polyangiales</taxon>
        <taxon>Polyangiaceae</taxon>
        <taxon>Polyangium</taxon>
    </lineage>
</organism>
<comment type="caution">
    <text evidence="2">The sequence shown here is derived from an EMBL/GenBank/DDBJ whole genome shotgun (WGS) entry which is preliminary data.</text>
</comment>
<keyword evidence="2" id="KW-0547">Nucleotide-binding</keyword>
<proteinExistence type="predicted"/>
<dbReference type="PANTHER" id="PTHR32182:SF22">
    <property type="entry name" value="ATP-DEPENDENT ENDONUCLEASE, OLD FAMILY-RELATED"/>
    <property type="match status" value="1"/>
</dbReference>
<name>A0A9X4APF6_9BACT</name>
<evidence type="ECO:0000313" key="3">
    <source>
        <dbReference type="Proteomes" id="UP001151081"/>
    </source>
</evidence>
<keyword evidence="3" id="KW-1185">Reference proteome</keyword>
<evidence type="ECO:0000313" key="2">
    <source>
        <dbReference type="EMBL" id="MDC3979958.1"/>
    </source>
</evidence>
<dbReference type="InterPro" id="IPR027417">
    <property type="entry name" value="P-loop_NTPase"/>
</dbReference>
<dbReference type="GO" id="GO:0005524">
    <property type="term" value="F:ATP binding"/>
    <property type="evidence" value="ECO:0007669"/>
    <property type="project" value="UniProtKB-KW"/>
</dbReference>
<gene>
    <name evidence="2" type="ORF">KEG57_05565</name>
</gene>
<dbReference type="Pfam" id="PF13304">
    <property type="entry name" value="AAA_21"/>
    <property type="match status" value="1"/>
</dbReference>
<dbReference type="InterPro" id="IPR003959">
    <property type="entry name" value="ATPase_AAA_core"/>
</dbReference>